<gene>
    <name evidence="5" type="ORF">KTS45_07625</name>
</gene>
<evidence type="ECO:0000256" key="3">
    <source>
        <dbReference type="SAM" id="MobiDB-lite"/>
    </source>
</evidence>
<dbReference type="EMBL" id="JAHQXF010000001">
    <property type="protein sequence ID" value="MBV0924072.1"/>
    <property type="molecule type" value="Genomic_DNA"/>
</dbReference>
<comment type="caution">
    <text evidence="5">The sequence shown here is derived from an EMBL/GenBank/DDBJ whole genome shotgun (WGS) entry which is preliminary data.</text>
</comment>
<reference evidence="5 6" key="1">
    <citation type="submission" date="2021-06" db="EMBL/GenBank/DDBJ databases">
        <title>New haloarchaea isolates fom saline soil.</title>
        <authorList>
            <person name="Duran-Viseras A."/>
            <person name="Sanchez-Porro C.S."/>
            <person name="Ventosa A."/>
        </authorList>
    </citation>
    <scope>NUCLEOTIDE SEQUENCE [LARGE SCALE GENOMIC DNA]</scope>
    <source>
        <strain evidence="5 6">JCM 183640</strain>
    </source>
</reference>
<organism evidence="5 6">
    <name type="scientific">Haloarcula limicola</name>
    <dbReference type="NCBI Taxonomy" id="1429915"/>
    <lineage>
        <taxon>Archaea</taxon>
        <taxon>Methanobacteriati</taxon>
        <taxon>Methanobacteriota</taxon>
        <taxon>Stenosarchaea group</taxon>
        <taxon>Halobacteria</taxon>
        <taxon>Halobacteriales</taxon>
        <taxon>Haloarculaceae</taxon>
        <taxon>Haloarcula</taxon>
    </lineage>
</organism>
<dbReference type="InterPro" id="IPR043854">
    <property type="entry name" value="DUF5816"/>
</dbReference>
<dbReference type="OrthoDB" id="156446at2157"/>
<dbReference type="RefSeq" id="WP_162317153.1">
    <property type="nucleotide sequence ID" value="NZ_JAHQXF010000001.1"/>
</dbReference>
<dbReference type="SUPFAM" id="SSF55729">
    <property type="entry name" value="Acyl-CoA N-acyltransferases (Nat)"/>
    <property type="match status" value="1"/>
</dbReference>
<dbReference type="InterPro" id="IPR050832">
    <property type="entry name" value="Bact_Acetyltransf"/>
</dbReference>
<keyword evidence="6" id="KW-1185">Reference proteome</keyword>
<evidence type="ECO:0000313" key="5">
    <source>
        <dbReference type="EMBL" id="MBV0924072.1"/>
    </source>
</evidence>
<dbReference type="PANTHER" id="PTHR43877:SF1">
    <property type="entry name" value="ACETYLTRANSFERASE"/>
    <property type="match status" value="1"/>
</dbReference>
<evidence type="ECO:0000313" key="6">
    <source>
        <dbReference type="Proteomes" id="UP000766550"/>
    </source>
</evidence>
<evidence type="ECO:0000259" key="4">
    <source>
        <dbReference type="PROSITE" id="PS51186"/>
    </source>
</evidence>
<feature type="region of interest" description="Disordered" evidence="3">
    <location>
        <begin position="162"/>
        <end position="198"/>
    </location>
</feature>
<sequence length="264" mass="28620">MSPDPTLRLAEPDDAERVEELVESSMTASYALSPQDIETISEAVFDADPVRDRIEASETIVVLAELDGVVAGVAEAEFEDAEGEIRWLHVDPERRGAGVGTALLERIQSALADEGIEEPRAVTLAANTSAGTFLERFGFEQVAERTTDIGGRESVEYVFAEQTGEEAEQGDSESDASDADRPPEIPETTTATDGTELYLGGDPFQGTEGWFVETFSDADRSEQYGYCCLNCGSPDVAMDNMERVRCGDCGNTRKPDDDYDGAYL</sequence>
<dbReference type="AlphaFoldDB" id="A0A8J8C398"/>
<dbReference type="Pfam" id="PF19133">
    <property type="entry name" value="DUF5816"/>
    <property type="match status" value="1"/>
</dbReference>
<dbReference type="CDD" id="cd04301">
    <property type="entry name" value="NAT_SF"/>
    <property type="match status" value="1"/>
</dbReference>
<dbReference type="Pfam" id="PF13673">
    <property type="entry name" value="Acetyltransf_10"/>
    <property type="match status" value="1"/>
</dbReference>
<keyword evidence="2 5" id="KW-0012">Acyltransferase</keyword>
<dbReference type="EC" id="2.3.1.-" evidence="5"/>
<feature type="domain" description="N-acetyltransferase" evidence="4">
    <location>
        <begin position="5"/>
        <end position="162"/>
    </location>
</feature>
<accession>A0A8J8C398</accession>
<evidence type="ECO:0000256" key="2">
    <source>
        <dbReference type="ARBA" id="ARBA00023315"/>
    </source>
</evidence>
<keyword evidence="1 5" id="KW-0808">Transferase</keyword>
<dbReference type="InterPro" id="IPR000182">
    <property type="entry name" value="GNAT_dom"/>
</dbReference>
<protein>
    <submittedName>
        <fullName evidence="5">GNAT family N-acetyltransferase</fullName>
        <ecNumber evidence="5">2.3.1.-</ecNumber>
    </submittedName>
</protein>
<name>A0A8J8C398_9EURY</name>
<evidence type="ECO:0000256" key="1">
    <source>
        <dbReference type="ARBA" id="ARBA00022679"/>
    </source>
</evidence>
<dbReference type="Gene3D" id="3.40.630.30">
    <property type="match status" value="1"/>
</dbReference>
<dbReference type="GO" id="GO:0016747">
    <property type="term" value="F:acyltransferase activity, transferring groups other than amino-acyl groups"/>
    <property type="evidence" value="ECO:0007669"/>
    <property type="project" value="InterPro"/>
</dbReference>
<feature type="compositionally biased region" description="Acidic residues" evidence="3">
    <location>
        <begin position="163"/>
        <end position="177"/>
    </location>
</feature>
<dbReference type="InterPro" id="IPR016181">
    <property type="entry name" value="Acyl_CoA_acyltransferase"/>
</dbReference>
<proteinExistence type="predicted"/>
<dbReference type="PROSITE" id="PS51186">
    <property type="entry name" value="GNAT"/>
    <property type="match status" value="1"/>
</dbReference>
<dbReference type="Proteomes" id="UP000766550">
    <property type="component" value="Unassembled WGS sequence"/>
</dbReference>
<dbReference type="PANTHER" id="PTHR43877">
    <property type="entry name" value="AMINOALKYLPHOSPHONATE N-ACETYLTRANSFERASE-RELATED-RELATED"/>
    <property type="match status" value="1"/>
</dbReference>